<evidence type="ECO:0000256" key="5">
    <source>
        <dbReference type="ARBA" id="ARBA00022741"/>
    </source>
</evidence>
<feature type="domain" description="Clp1 P-loop" evidence="12">
    <location>
        <begin position="183"/>
        <end position="337"/>
    </location>
</feature>
<dbReference type="InterPro" id="IPR032319">
    <property type="entry name" value="CLP1_P"/>
</dbReference>
<reference evidence="15 16" key="1">
    <citation type="journal article" date="2013" name="Curr. Biol.">
        <title>The Genome of the Foraminiferan Reticulomyxa filosa.</title>
        <authorList>
            <person name="Glockner G."/>
            <person name="Hulsmann N."/>
            <person name="Schleicher M."/>
            <person name="Noegel A.A."/>
            <person name="Eichinger L."/>
            <person name="Gallinger C."/>
            <person name="Pawlowski J."/>
            <person name="Sierra R."/>
            <person name="Euteneuer U."/>
            <person name="Pillet L."/>
            <person name="Moustafa A."/>
            <person name="Platzer M."/>
            <person name="Groth M."/>
            <person name="Szafranski K."/>
            <person name="Schliwa M."/>
        </authorList>
    </citation>
    <scope>NUCLEOTIDE SEQUENCE [LARGE SCALE GENOMIC DNA]</scope>
</reference>
<name>X6NR73_RETFI</name>
<keyword evidence="6" id="KW-0418">Kinase</keyword>
<dbReference type="Pfam" id="PF16575">
    <property type="entry name" value="CLP1_P"/>
    <property type="match status" value="1"/>
</dbReference>
<accession>X6NR73</accession>
<organism evidence="15 16">
    <name type="scientific">Reticulomyxa filosa</name>
    <dbReference type="NCBI Taxonomy" id="46433"/>
    <lineage>
        <taxon>Eukaryota</taxon>
        <taxon>Sar</taxon>
        <taxon>Rhizaria</taxon>
        <taxon>Retaria</taxon>
        <taxon>Foraminifera</taxon>
        <taxon>Monothalamids</taxon>
        <taxon>Reticulomyxidae</taxon>
        <taxon>Reticulomyxa</taxon>
    </lineage>
</organism>
<evidence type="ECO:0000256" key="4">
    <source>
        <dbReference type="ARBA" id="ARBA00022679"/>
    </source>
</evidence>
<evidence type="ECO:0000259" key="12">
    <source>
        <dbReference type="Pfam" id="PF16575"/>
    </source>
</evidence>
<dbReference type="SUPFAM" id="SSF52540">
    <property type="entry name" value="P-loop containing nucleoside triphosphate hydrolases"/>
    <property type="match status" value="1"/>
</dbReference>
<evidence type="ECO:0000256" key="9">
    <source>
        <dbReference type="ARBA" id="ARBA00071212"/>
    </source>
</evidence>
<evidence type="ECO:0000256" key="7">
    <source>
        <dbReference type="ARBA" id="ARBA00022840"/>
    </source>
</evidence>
<sequence length="729" mass="83508">MSRFSFNAAKIHYDESTHTCKVQLHSQESLSFHGSVRLSVLEGQVEVNGYVIDSAKDKQSHNLHAFVKDLMGHSLRISNKSQAKSVIMLHSVVSPITNDEGSCDPIFRIQGCYVEYDIQKDIPKKSELAKLITKDKRAQIMKLTASQCPLLDNQWASCVHSIIEREQQKSNRNFVTMICGIPSSGKSTFCTYFINSLLNHYPHVYLKVTKPVFGSSLTRPLHDNEGVTLCDSYYLGTHSPHSNPRLYLHCLLRLHGVFCGTNRNGELERELDAPLVINSNGWTNRLGAKLLKLAISQMMCDHLIEMQDANNLLFRGEEFSSIGETKDMFILPKSSPVNNDDSNLQTPAKETLFDELSFDVFSLLQINAHALSYLYLSNWFKKMTGDEGELRVKSYDELTPVQKWWLDKLPRLMDLYFNISSLEFNDQWYNFEWSKPDVHDANADKNQSKDEQLPIQDLLLFRAFMHAQVHYLFSFSKVKEMTLSDKQTALSLSTHIPTDIERFHIKQTDLTDTDLEKLRQRASKRESSTVALINYFLQNWQIPFPAVHLLQMKCYEIRLDDVFLHFMDHNNLDQRLVLHALNGAIVGIGKCNYIKKASVFDLKEQQKHDDGDDNDHTNDNHGDSEMICDKSPKKSKMVSTQCYSLHLISSKIDDKCCKSIRCFGLGIIRSINVVKQRMYIITPIPKDVLNLHCNVLLRGTVSTPPILQFQVCFIALSLFCLLLQHNARK</sequence>
<dbReference type="OrthoDB" id="2405412at2759"/>
<evidence type="ECO:0000256" key="3">
    <source>
        <dbReference type="ARBA" id="ARBA00022552"/>
    </source>
</evidence>
<dbReference type="InterPro" id="IPR045116">
    <property type="entry name" value="Clp1/Grc3"/>
</dbReference>
<evidence type="ECO:0000256" key="6">
    <source>
        <dbReference type="ARBA" id="ARBA00022777"/>
    </source>
</evidence>
<evidence type="ECO:0000259" key="14">
    <source>
        <dbReference type="Pfam" id="PF25467"/>
    </source>
</evidence>
<feature type="domain" description="NOL9 C-terminal" evidence="14">
    <location>
        <begin position="658"/>
        <end position="704"/>
    </location>
</feature>
<feature type="region of interest" description="Disordered" evidence="10">
    <location>
        <begin position="605"/>
        <end position="632"/>
    </location>
</feature>
<evidence type="ECO:0000313" key="16">
    <source>
        <dbReference type="Proteomes" id="UP000023152"/>
    </source>
</evidence>
<comment type="caution">
    <text evidence="15">The sequence shown here is derived from an EMBL/GenBank/DDBJ whole genome shotgun (WGS) entry which is preliminary data.</text>
</comment>
<dbReference type="AlphaFoldDB" id="X6NR73"/>
<keyword evidence="7" id="KW-0067">ATP-binding</keyword>
<evidence type="ECO:0000256" key="2">
    <source>
        <dbReference type="ARBA" id="ARBA00011003"/>
    </source>
</evidence>
<dbReference type="GO" id="GO:0051731">
    <property type="term" value="F:polynucleotide 5'-hydroxyl-kinase activity"/>
    <property type="evidence" value="ECO:0007669"/>
    <property type="project" value="InterPro"/>
</dbReference>
<keyword evidence="11" id="KW-0812">Transmembrane</keyword>
<dbReference type="Pfam" id="PF24419">
    <property type="entry name" value="Cupin_NOL9"/>
    <property type="match status" value="1"/>
</dbReference>
<keyword evidence="3" id="KW-0698">rRNA processing</keyword>
<proteinExistence type="inferred from homology"/>
<dbReference type="GO" id="GO:0000448">
    <property type="term" value="P:cleavage in ITS2 between 5.8S rRNA and LSU-rRNA of tricistronic rRNA transcript (SSU-rRNA, 5.8S rRNA, LSU-rRNA)"/>
    <property type="evidence" value="ECO:0007669"/>
    <property type="project" value="TreeGrafter"/>
</dbReference>
<gene>
    <name evidence="15" type="ORF">RFI_08625</name>
</gene>
<evidence type="ECO:0000256" key="8">
    <source>
        <dbReference type="ARBA" id="ARBA00023242"/>
    </source>
</evidence>
<dbReference type="Proteomes" id="UP000023152">
    <property type="component" value="Unassembled WGS sequence"/>
</dbReference>
<evidence type="ECO:0000256" key="11">
    <source>
        <dbReference type="SAM" id="Phobius"/>
    </source>
</evidence>
<keyword evidence="5" id="KW-0547">Nucleotide-binding</keyword>
<dbReference type="InterPro" id="IPR057570">
    <property type="entry name" value="NOL9_C"/>
</dbReference>
<comment type="subcellular location">
    <subcellularLocation>
        <location evidence="1">Nucleus</location>
        <location evidence="1">Nucleolus</location>
    </subcellularLocation>
</comment>
<dbReference type="InterPro" id="IPR057573">
    <property type="entry name" value="NOL9_N"/>
</dbReference>
<dbReference type="PANTHER" id="PTHR12755:SF3">
    <property type="entry name" value="POLYNUCLEOTIDE 5'-HYDROXYL-KINASE NOL9"/>
    <property type="match status" value="1"/>
</dbReference>
<evidence type="ECO:0000256" key="1">
    <source>
        <dbReference type="ARBA" id="ARBA00004604"/>
    </source>
</evidence>
<dbReference type="Gene3D" id="3.40.50.300">
    <property type="entry name" value="P-loop containing nucleotide triphosphate hydrolases"/>
    <property type="match status" value="1"/>
</dbReference>
<dbReference type="GO" id="GO:0005524">
    <property type="term" value="F:ATP binding"/>
    <property type="evidence" value="ECO:0007669"/>
    <property type="project" value="UniProtKB-KW"/>
</dbReference>
<comment type="similarity">
    <text evidence="2">Belongs to the Clp1 family. NOL9/GRC3 subfamily.</text>
</comment>
<feature type="domain" description="NOL9 N-terminal" evidence="13">
    <location>
        <begin position="22"/>
        <end position="56"/>
    </location>
</feature>
<evidence type="ECO:0000256" key="10">
    <source>
        <dbReference type="SAM" id="MobiDB-lite"/>
    </source>
</evidence>
<dbReference type="EMBL" id="ASPP01006634">
    <property type="protein sequence ID" value="ETO28506.1"/>
    <property type="molecule type" value="Genomic_DNA"/>
</dbReference>
<dbReference type="GO" id="GO:0005730">
    <property type="term" value="C:nucleolus"/>
    <property type="evidence" value="ECO:0007669"/>
    <property type="project" value="UniProtKB-SubCell"/>
</dbReference>
<evidence type="ECO:0000313" key="15">
    <source>
        <dbReference type="EMBL" id="ETO28506.1"/>
    </source>
</evidence>
<dbReference type="InterPro" id="IPR027417">
    <property type="entry name" value="P-loop_NTPase"/>
</dbReference>
<keyword evidence="11" id="KW-0472">Membrane</keyword>
<feature type="transmembrane region" description="Helical" evidence="11">
    <location>
        <begin position="706"/>
        <end position="723"/>
    </location>
</feature>
<keyword evidence="16" id="KW-1185">Reference proteome</keyword>
<keyword evidence="8" id="KW-0539">Nucleus</keyword>
<dbReference type="Pfam" id="PF25467">
    <property type="entry name" value="NOL9_C"/>
    <property type="match status" value="1"/>
</dbReference>
<protein>
    <recommendedName>
        <fullName evidence="9">Polynucleotide 5'-hydroxyl-kinase NOL9</fullName>
    </recommendedName>
</protein>
<keyword evidence="4" id="KW-0808">Transferase</keyword>
<evidence type="ECO:0000259" key="13">
    <source>
        <dbReference type="Pfam" id="PF24419"/>
    </source>
</evidence>
<keyword evidence="11" id="KW-1133">Transmembrane helix</keyword>
<dbReference type="PANTHER" id="PTHR12755">
    <property type="entry name" value="CLEAVAGE/POLYADENYLATION FACTOR IA SUBUNIT CLP1P"/>
    <property type="match status" value="1"/>
</dbReference>